<gene>
    <name evidence="1" type="ORF">ASN18_2738</name>
</gene>
<dbReference type="EMBL" id="LNQR01000104">
    <property type="protein sequence ID" value="KWT79584.1"/>
    <property type="molecule type" value="Genomic_DNA"/>
</dbReference>
<name>A0ABR5SC73_9BACT</name>
<dbReference type="RefSeq" id="WP_085053359.1">
    <property type="nucleotide sequence ID" value="NZ_LNQR01000104.1"/>
</dbReference>
<evidence type="ECO:0008006" key="3">
    <source>
        <dbReference type="Google" id="ProtNLM"/>
    </source>
</evidence>
<evidence type="ECO:0000313" key="2">
    <source>
        <dbReference type="Proteomes" id="UP000060487"/>
    </source>
</evidence>
<organism evidence="1 2">
    <name type="scientific">Candidatus Magnetominusculus xianensis</name>
    <dbReference type="NCBI Taxonomy" id="1748249"/>
    <lineage>
        <taxon>Bacteria</taxon>
        <taxon>Pseudomonadati</taxon>
        <taxon>Nitrospirota</taxon>
        <taxon>Nitrospiria</taxon>
        <taxon>Nitrospirales</taxon>
        <taxon>Nitrospiraceae</taxon>
        <taxon>Candidatus Magnetominusculus</taxon>
    </lineage>
</organism>
<protein>
    <recommendedName>
        <fullName evidence="3">Secreted protein</fullName>
    </recommendedName>
</protein>
<sequence>MLKTKLFAAFIVIEAAALAALYVSSVSTVHLKEPEMALKGSLVRVMKLTDVAFWTEARYTRHPSQADFFTAFQDFPMSVDHFPAGSIVPPSQIHGAQ</sequence>
<evidence type="ECO:0000313" key="1">
    <source>
        <dbReference type="EMBL" id="KWT79584.1"/>
    </source>
</evidence>
<accession>A0ABR5SC73</accession>
<dbReference type="Proteomes" id="UP000060487">
    <property type="component" value="Unassembled WGS sequence"/>
</dbReference>
<proteinExistence type="predicted"/>
<keyword evidence="2" id="KW-1185">Reference proteome</keyword>
<reference evidence="1 2" key="1">
    <citation type="submission" date="2015-11" db="EMBL/GenBank/DDBJ databases">
        <authorList>
            <person name="Lin W."/>
        </authorList>
    </citation>
    <scope>NUCLEOTIDE SEQUENCE [LARGE SCALE GENOMIC DNA]</scope>
    <source>
        <strain evidence="1 2">HCH-1</strain>
    </source>
</reference>
<comment type="caution">
    <text evidence="1">The sequence shown here is derived from an EMBL/GenBank/DDBJ whole genome shotgun (WGS) entry which is preliminary data.</text>
</comment>